<dbReference type="OrthoDB" id="9896432at2"/>
<evidence type="ECO:0000313" key="5">
    <source>
        <dbReference type="Proteomes" id="UP000238823"/>
    </source>
</evidence>
<feature type="transmembrane region" description="Helical" evidence="2">
    <location>
        <begin position="210"/>
        <end position="230"/>
    </location>
</feature>
<feature type="transmembrane region" description="Helical" evidence="2">
    <location>
        <begin position="129"/>
        <end position="152"/>
    </location>
</feature>
<name>A0A2S9YXF3_9BACT</name>
<feature type="transmembrane region" description="Helical" evidence="2">
    <location>
        <begin position="242"/>
        <end position="262"/>
    </location>
</feature>
<keyword evidence="2" id="KW-0812">Transmembrane</keyword>
<feature type="compositionally biased region" description="Pro residues" evidence="1">
    <location>
        <begin position="60"/>
        <end position="74"/>
    </location>
</feature>
<keyword evidence="3" id="KW-0732">Signal</keyword>
<feature type="transmembrane region" description="Helical" evidence="2">
    <location>
        <begin position="164"/>
        <end position="184"/>
    </location>
</feature>
<dbReference type="EMBL" id="PVNL01000013">
    <property type="protein sequence ID" value="PRQ09757.1"/>
    <property type="molecule type" value="Genomic_DNA"/>
</dbReference>
<gene>
    <name evidence="4" type="ORF">ENSA7_05120</name>
</gene>
<protein>
    <submittedName>
        <fullName evidence="4">Uncharacterized protein</fullName>
    </submittedName>
</protein>
<accession>A0A2S9YXF3</accession>
<evidence type="ECO:0000313" key="4">
    <source>
        <dbReference type="EMBL" id="PRQ09757.1"/>
    </source>
</evidence>
<feature type="region of interest" description="Disordered" evidence="1">
    <location>
        <begin position="20"/>
        <end position="107"/>
    </location>
</feature>
<dbReference type="Proteomes" id="UP000238823">
    <property type="component" value="Unassembled WGS sequence"/>
</dbReference>
<keyword evidence="2" id="KW-0472">Membrane</keyword>
<evidence type="ECO:0000256" key="3">
    <source>
        <dbReference type="SAM" id="SignalP"/>
    </source>
</evidence>
<feature type="signal peptide" evidence="3">
    <location>
        <begin position="1"/>
        <end position="26"/>
    </location>
</feature>
<reference evidence="4 5" key="1">
    <citation type="submission" date="2018-03" db="EMBL/GenBank/DDBJ databases">
        <title>Draft Genome Sequences of the Obligatory Marine Myxobacteria Enhygromyxa salina SWB007.</title>
        <authorList>
            <person name="Poehlein A."/>
            <person name="Moghaddam J.A."/>
            <person name="Harms H."/>
            <person name="Alanjari M."/>
            <person name="Koenig G.M."/>
            <person name="Daniel R."/>
            <person name="Schaeberle T.F."/>
        </authorList>
    </citation>
    <scope>NUCLEOTIDE SEQUENCE [LARGE SCALE GENOMIC DNA]</scope>
    <source>
        <strain evidence="4 5">SWB007</strain>
    </source>
</reference>
<comment type="caution">
    <text evidence="4">The sequence shown here is derived from an EMBL/GenBank/DDBJ whole genome shotgun (WGS) entry which is preliminary data.</text>
</comment>
<feature type="chain" id="PRO_5015647690" evidence="3">
    <location>
        <begin position="27"/>
        <end position="310"/>
    </location>
</feature>
<keyword evidence="2" id="KW-1133">Transmembrane helix</keyword>
<dbReference type="AlphaFoldDB" id="A0A2S9YXF3"/>
<evidence type="ECO:0000256" key="2">
    <source>
        <dbReference type="SAM" id="Phobius"/>
    </source>
</evidence>
<organism evidence="4 5">
    <name type="scientific">Enhygromyxa salina</name>
    <dbReference type="NCBI Taxonomy" id="215803"/>
    <lineage>
        <taxon>Bacteria</taxon>
        <taxon>Pseudomonadati</taxon>
        <taxon>Myxococcota</taxon>
        <taxon>Polyangia</taxon>
        <taxon>Nannocystales</taxon>
        <taxon>Nannocystaceae</taxon>
        <taxon>Enhygromyxa</taxon>
    </lineage>
</organism>
<dbReference type="RefSeq" id="WP_106087597.1">
    <property type="nucleotide sequence ID" value="NZ_PVNL01000013.1"/>
</dbReference>
<evidence type="ECO:0000256" key="1">
    <source>
        <dbReference type="SAM" id="MobiDB-lite"/>
    </source>
</evidence>
<sequence length="310" mass="31800">MPPRSSFVLAALVGASLTLTPLPSFAGAGPGPTERPAEGPSKPAPTPPPNEDLQRDPSDDPGPPPGVDLPPPTLDPKHLPVPEPDDDEPGIEFAVPPPELDDAEPTDVEPGYIAEFPDPGSAPNDGNSILALSGTTIALTGLGFSAGMIVGLQRGVALEWLLPATIVPTVGLLAFSGGGLYLGIKRARAYRRWEIGHRVIGTPQGGGLRIGGSFGVLGALGFIPSGAFALRNQQIELGATMLAIGCLSAVATPIMFTVAASYQRDYQRTGGWRRRPVPPLPPGAEGARLQLVPVVAPLPGGVSVGAAGRF</sequence>
<proteinExistence type="predicted"/>